<reference evidence="3 4" key="1">
    <citation type="submission" date="2018-02" db="EMBL/GenBank/DDBJ databases">
        <title>Genomic Encyclopedia of Archaeal and Bacterial Type Strains, Phase II (KMG-II): from individual species to whole genera.</title>
        <authorList>
            <person name="Goeker M."/>
        </authorList>
    </citation>
    <scope>NUCLEOTIDE SEQUENCE [LARGE SCALE GENOMIC DNA]</scope>
    <source>
        <strain evidence="3 4">DSM 3808</strain>
    </source>
</reference>
<comment type="caution">
    <text evidence="3">The sequence shown here is derived from an EMBL/GenBank/DDBJ whole genome shotgun (WGS) entry which is preliminary data.</text>
</comment>
<dbReference type="AlphaFoldDB" id="A0A2S6HRF1"/>
<evidence type="ECO:0000259" key="2">
    <source>
        <dbReference type="PROSITE" id="PS50983"/>
    </source>
</evidence>
<dbReference type="Pfam" id="PF01497">
    <property type="entry name" value="Peripla_BP_2"/>
    <property type="match status" value="1"/>
</dbReference>
<dbReference type="PROSITE" id="PS50983">
    <property type="entry name" value="FE_B12_PBP"/>
    <property type="match status" value="1"/>
</dbReference>
<dbReference type="Gene3D" id="3.40.50.1980">
    <property type="entry name" value="Nitrogenase molybdenum iron protein domain"/>
    <property type="match status" value="2"/>
</dbReference>
<keyword evidence="4" id="KW-1185">Reference proteome</keyword>
<protein>
    <submittedName>
        <fullName evidence="3">Iron complex transport system substrate-binding protein</fullName>
    </submittedName>
</protein>
<sequence>MRKYKRGLVLTAALCTTFLIYGCQKTEIKETTAAQTEMTATVPSSESTGEKTRVFTDSAGREVTLPEEIQKIAPSGPLAQIVLYTVAPDKLAGLASDFSDGAKKYIDEKYWGLPKFGQFYGKNANLNMEALIAAKPDVIIDIGEAKKTVKEDMDALSKQLGIPVVFIEADLNSMSSAYQMLGEITGETAQAAKLADYCDKTMKKSEEAKASLGADQKKSVYFASGDNGLHTNAEGSIHARVIEQIGAENAAKVEKASSGGGSEVSMEQLLLWQPDIILADSNPLYQTITTDSVWSELNAVKEGHVYLIPSAPYSFMSNPPSVNRMIGILWLGNLVYPEQYQGDIKADIKEFYDLFYHVQLTDAQAEDIVKAGN</sequence>
<dbReference type="GO" id="GO:0071281">
    <property type="term" value="P:cellular response to iron ion"/>
    <property type="evidence" value="ECO:0007669"/>
    <property type="project" value="TreeGrafter"/>
</dbReference>
<dbReference type="InterPro" id="IPR050902">
    <property type="entry name" value="ABC_Transporter_SBP"/>
</dbReference>
<evidence type="ECO:0000313" key="3">
    <source>
        <dbReference type="EMBL" id="PPK80200.1"/>
    </source>
</evidence>
<organism evidence="3 4">
    <name type="scientific">Lacrimispora xylanisolvens</name>
    <dbReference type="NCBI Taxonomy" id="384636"/>
    <lineage>
        <taxon>Bacteria</taxon>
        <taxon>Bacillati</taxon>
        <taxon>Bacillota</taxon>
        <taxon>Clostridia</taxon>
        <taxon>Lachnospirales</taxon>
        <taxon>Lachnospiraceae</taxon>
        <taxon>Lacrimispora</taxon>
    </lineage>
</organism>
<comment type="similarity">
    <text evidence="1">Belongs to the bacterial solute-binding protein 8 family.</text>
</comment>
<dbReference type="PANTHER" id="PTHR30535">
    <property type="entry name" value="VITAMIN B12-BINDING PROTEIN"/>
    <property type="match status" value="1"/>
</dbReference>
<evidence type="ECO:0000256" key="1">
    <source>
        <dbReference type="ARBA" id="ARBA00008814"/>
    </source>
</evidence>
<accession>A0A2S6HRF1</accession>
<dbReference type="InterPro" id="IPR002491">
    <property type="entry name" value="ABC_transptr_periplasmic_BD"/>
</dbReference>
<dbReference type="RefSeq" id="WP_104437530.1">
    <property type="nucleotide sequence ID" value="NZ_PTJA01000007.1"/>
</dbReference>
<name>A0A2S6HRF1_9FIRM</name>
<proteinExistence type="inferred from homology"/>
<dbReference type="PANTHER" id="PTHR30535:SF34">
    <property type="entry name" value="MOLYBDATE-BINDING PROTEIN MOLA"/>
    <property type="match status" value="1"/>
</dbReference>
<dbReference type="Gene3D" id="1.20.58.2180">
    <property type="match status" value="1"/>
</dbReference>
<dbReference type="OrthoDB" id="9787830at2"/>
<gene>
    <name evidence="3" type="ORF">BXY41_107128</name>
</gene>
<feature type="domain" description="Fe/B12 periplasmic-binding" evidence="2">
    <location>
        <begin position="70"/>
        <end position="339"/>
    </location>
</feature>
<dbReference type="EMBL" id="PTJA01000007">
    <property type="protein sequence ID" value="PPK80200.1"/>
    <property type="molecule type" value="Genomic_DNA"/>
</dbReference>
<dbReference type="PROSITE" id="PS51257">
    <property type="entry name" value="PROKAR_LIPOPROTEIN"/>
    <property type="match status" value="1"/>
</dbReference>
<evidence type="ECO:0000313" key="4">
    <source>
        <dbReference type="Proteomes" id="UP000237749"/>
    </source>
</evidence>
<dbReference type="SUPFAM" id="SSF53807">
    <property type="entry name" value="Helical backbone' metal receptor"/>
    <property type="match status" value="1"/>
</dbReference>
<dbReference type="Proteomes" id="UP000237749">
    <property type="component" value="Unassembled WGS sequence"/>
</dbReference>